<dbReference type="AlphaFoldDB" id="A0ABD2A5Z3"/>
<keyword evidence="1" id="KW-0472">Membrane</keyword>
<accession>A0ABD2A5Z3</accession>
<keyword evidence="1" id="KW-1133">Transmembrane helix</keyword>
<dbReference type="Proteomes" id="UP001607302">
    <property type="component" value="Unassembled WGS sequence"/>
</dbReference>
<evidence type="ECO:0000313" key="2">
    <source>
        <dbReference type="EMBL" id="KAL2715115.1"/>
    </source>
</evidence>
<feature type="transmembrane region" description="Helical" evidence="1">
    <location>
        <begin position="6"/>
        <end position="26"/>
    </location>
</feature>
<protein>
    <recommendedName>
        <fullName evidence="4">ATP synthase F0 subunit 8</fullName>
    </recommendedName>
</protein>
<proteinExistence type="predicted"/>
<sequence length="65" mass="7740">MVYLTVTLWIALMIFYVIIRFLIFVTKNRNSKYSYKTFVSMKVDIDNKASNSILIVYNILILNRN</sequence>
<gene>
    <name evidence="2" type="ORF">V1478_014813</name>
</gene>
<comment type="caution">
    <text evidence="2">The sequence shown here is derived from an EMBL/GenBank/DDBJ whole genome shotgun (WGS) entry which is preliminary data.</text>
</comment>
<evidence type="ECO:0000256" key="1">
    <source>
        <dbReference type="SAM" id="Phobius"/>
    </source>
</evidence>
<dbReference type="EMBL" id="JAUDFV010000155">
    <property type="protein sequence ID" value="KAL2715115.1"/>
    <property type="molecule type" value="Genomic_DNA"/>
</dbReference>
<reference evidence="2 3" key="1">
    <citation type="journal article" date="2024" name="Ann. Entomol. Soc. Am.">
        <title>Genomic analyses of the southern and eastern yellowjacket wasps (Hymenoptera: Vespidae) reveal evolutionary signatures of social life.</title>
        <authorList>
            <person name="Catto M.A."/>
            <person name="Caine P.B."/>
            <person name="Orr S.E."/>
            <person name="Hunt B.G."/>
            <person name="Goodisman M.A.D."/>
        </authorList>
    </citation>
    <scope>NUCLEOTIDE SEQUENCE [LARGE SCALE GENOMIC DNA]</scope>
    <source>
        <strain evidence="2">233</strain>
        <tissue evidence="2">Head and thorax</tissue>
    </source>
</reference>
<keyword evidence="3" id="KW-1185">Reference proteome</keyword>
<organism evidence="2 3">
    <name type="scientific">Vespula squamosa</name>
    <name type="common">Southern yellow jacket</name>
    <name type="synonym">Wasp</name>
    <dbReference type="NCBI Taxonomy" id="30214"/>
    <lineage>
        <taxon>Eukaryota</taxon>
        <taxon>Metazoa</taxon>
        <taxon>Ecdysozoa</taxon>
        <taxon>Arthropoda</taxon>
        <taxon>Hexapoda</taxon>
        <taxon>Insecta</taxon>
        <taxon>Pterygota</taxon>
        <taxon>Neoptera</taxon>
        <taxon>Endopterygota</taxon>
        <taxon>Hymenoptera</taxon>
        <taxon>Apocrita</taxon>
        <taxon>Aculeata</taxon>
        <taxon>Vespoidea</taxon>
        <taxon>Vespidae</taxon>
        <taxon>Vespinae</taxon>
        <taxon>Vespula</taxon>
    </lineage>
</organism>
<keyword evidence="1" id="KW-0812">Transmembrane</keyword>
<evidence type="ECO:0000313" key="3">
    <source>
        <dbReference type="Proteomes" id="UP001607302"/>
    </source>
</evidence>
<evidence type="ECO:0008006" key="4">
    <source>
        <dbReference type="Google" id="ProtNLM"/>
    </source>
</evidence>
<name>A0ABD2A5Z3_VESSQ</name>